<accession>A0A1U9YWY3</accession>
<evidence type="ECO:0000313" key="1">
    <source>
        <dbReference type="EMBL" id="AQZ49949.1"/>
    </source>
</evidence>
<dbReference type="RefSeq" id="WP_018066234.1">
    <property type="nucleotide sequence ID" value="NZ_AQWH01000021.1"/>
</dbReference>
<dbReference type="PANTHER" id="PTHR33361:SF2">
    <property type="entry name" value="DUF885 DOMAIN-CONTAINING PROTEIN"/>
    <property type="match status" value="1"/>
</dbReference>
<dbReference type="Proteomes" id="UP000191135">
    <property type="component" value="Chromosome"/>
</dbReference>
<keyword evidence="2" id="KW-1185">Reference proteome</keyword>
<gene>
    <name evidence="1" type="ORF">Mame_00566</name>
</gene>
<dbReference type="Pfam" id="PF05960">
    <property type="entry name" value="DUF885"/>
    <property type="match status" value="1"/>
</dbReference>
<dbReference type="AlphaFoldDB" id="A0A1U9YWY3"/>
<dbReference type="InterPro" id="IPR010281">
    <property type="entry name" value="DUF885"/>
</dbReference>
<dbReference type="EMBL" id="CP020330">
    <property type="protein sequence ID" value="AQZ49949.1"/>
    <property type="molecule type" value="Genomic_DNA"/>
</dbReference>
<proteinExistence type="predicted"/>
<name>A0A1U9YWY3_9HYPH</name>
<sequence length="568" mass="64607">MGKVIPAHDRLLSEIARREWQFRRRHFVRELGAYVPLRPELPRVCAEVQREKLAFWQGILEELDALDEAQLSEVAREDRFVLRQQVETFVAQQHFREYERPFNAFTTFWGDVAAVIREERFDSEDKYRTALAMMADVPRYFEEMMEVMKDGLARGFSQPARIVPQCLKSLESFVRQSPAETDYYKPFKALPPQMPAATREALREAALDTIREAVLPAHEALLAFMRSTYLPAATDVIAACDLPGGRAYYESRLREFTTLETTPEAVFEAGLAEVELCQSKMTEAMRETGFSGDIAAFVKHLETAPEFYARTPEELLMRASWIARRIEGKLHLFFGVLPRGRYAIEPVPDDIAPNFPAGTGAPGLFLLNTYDLPSRPLYLLPDLTLHEAVPGHCFQTALAAENPDRPDFRAKTYSIAYGNAWALYCEKTLGIEMGVYETPYELFGMWSSLALRAVRMVVDVGIHAKGWSYERALDYLIDNTGLHPRAMEAELRRYISWPGQALGYYLCMMAIERARARAENALKSDFDIRAFHDRIMGLGPVPMSLVEDSIDAMIAEKLSAQRQPAATR</sequence>
<dbReference type="PANTHER" id="PTHR33361">
    <property type="entry name" value="GLR0591 PROTEIN"/>
    <property type="match status" value="1"/>
</dbReference>
<dbReference type="OrthoDB" id="9763405at2"/>
<dbReference type="KEGG" id="mmed:Mame_00566"/>
<evidence type="ECO:0000313" key="2">
    <source>
        <dbReference type="Proteomes" id="UP000191135"/>
    </source>
</evidence>
<organism evidence="1 2">
    <name type="scientific">Martelella mediterranea DSM 17316</name>
    <dbReference type="NCBI Taxonomy" id="1122214"/>
    <lineage>
        <taxon>Bacteria</taxon>
        <taxon>Pseudomonadati</taxon>
        <taxon>Pseudomonadota</taxon>
        <taxon>Alphaproteobacteria</taxon>
        <taxon>Hyphomicrobiales</taxon>
        <taxon>Aurantimonadaceae</taxon>
        <taxon>Martelella</taxon>
    </lineage>
</organism>
<evidence type="ECO:0008006" key="3">
    <source>
        <dbReference type="Google" id="ProtNLM"/>
    </source>
</evidence>
<reference evidence="1 2" key="1">
    <citation type="submission" date="2017-03" db="EMBL/GenBank/DDBJ databases">
        <title>Foreign affairs: Plasmid Transfer between Roseobacters and Rhizobia.</title>
        <authorList>
            <person name="Bartling P."/>
            <person name="Bunk B."/>
            <person name="Overmann J."/>
            <person name="Brinkmann H."/>
            <person name="Petersen J."/>
        </authorList>
    </citation>
    <scope>NUCLEOTIDE SEQUENCE [LARGE SCALE GENOMIC DNA]</scope>
    <source>
        <strain evidence="1 2">MACL11</strain>
    </source>
</reference>
<protein>
    <recommendedName>
        <fullName evidence="3">DUF885 domain-containing protein</fullName>
    </recommendedName>
</protein>
<dbReference type="eggNOG" id="COG4805">
    <property type="taxonomic scope" value="Bacteria"/>
</dbReference>